<proteinExistence type="predicted"/>
<dbReference type="InterPro" id="IPR036388">
    <property type="entry name" value="WH-like_DNA-bd_sf"/>
</dbReference>
<dbReference type="PROSITE" id="PS50164">
    <property type="entry name" value="GIY_YIG"/>
    <property type="match status" value="1"/>
</dbReference>
<dbReference type="Gene3D" id="3.40.1440.10">
    <property type="entry name" value="GIY-YIG endonuclease"/>
    <property type="match status" value="1"/>
</dbReference>
<dbReference type="EMBL" id="MN740247">
    <property type="protein sequence ID" value="QHT95874.1"/>
    <property type="molecule type" value="Genomic_DNA"/>
</dbReference>
<feature type="domain" description="GIY-YIG" evidence="1">
    <location>
        <begin position="1"/>
        <end position="89"/>
    </location>
</feature>
<evidence type="ECO:0000259" key="1">
    <source>
        <dbReference type="PROSITE" id="PS50164"/>
    </source>
</evidence>
<dbReference type="Pfam" id="PF07453">
    <property type="entry name" value="NUMOD1"/>
    <property type="match status" value="1"/>
</dbReference>
<dbReference type="InterPro" id="IPR000305">
    <property type="entry name" value="GIY-YIG_endonuc"/>
</dbReference>
<dbReference type="InterPro" id="IPR003647">
    <property type="entry name" value="Intron_nuc_1_rpt"/>
</dbReference>
<evidence type="ECO:0000313" key="2">
    <source>
        <dbReference type="EMBL" id="QHT95874.1"/>
    </source>
</evidence>
<dbReference type="NCBIfam" id="TIGR01453">
    <property type="entry name" value="grpIintron_endo"/>
    <property type="match status" value="1"/>
</dbReference>
<name>A0A6C0IRK5_9ZZZZ</name>
<protein>
    <recommendedName>
        <fullName evidence="1">GIY-YIG domain-containing protein</fullName>
    </recommendedName>
</protein>
<dbReference type="SMART" id="SM00497">
    <property type="entry name" value="IENR1"/>
    <property type="match status" value="1"/>
</dbReference>
<dbReference type="InterPro" id="IPR035901">
    <property type="entry name" value="GIY-YIG_endonuc_sf"/>
</dbReference>
<accession>A0A6C0IRK5</accession>
<reference evidence="2" key="1">
    <citation type="journal article" date="2020" name="Nature">
        <title>Giant virus diversity and host interactions through global metagenomics.</title>
        <authorList>
            <person name="Schulz F."/>
            <person name="Roux S."/>
            <person name="Paez-Espino D."/>
            <person name="Jungbluth S."/>
            <person name="Walsh D.A."/>
            <person name="Denef V.J."/>
            <person name="McMahon K.D."/>
            <person name="Konstantinidis K.T."/>
            <person name="Eloe-Fadrosh E.A."/>
            <person name="Kyrpides N.C."/>
            <person name="Woyke T."/>
        </authorList>
    </citation>
    <scope>NUCLEOTIDE SEQUENCE</scope>
    <source>
        <strain evidence="2">GVMAG-M-3300024301-20</strain>
    </source>
</reference>
<sequence>MGYVYLITNKVNGMKYVGQSIQADIQSRWKSHRSKKRTVGKILYNAYQKYGFDNFDYKIICICFDEDTNKYEEEYIKKYNTVHPNGYNLLAGGNNKKHNEETKKQLSILFSGENNSCHGSKISYEKRKIISDRMKKYNLEIRLKKQKENHLQNNDKNIVHHKDERKEKISNTLTEYYKKCNEQGIKTCAKKIRQYDLDYNLIREYISISEAARSVNVYRTVISRACEKINGTAGGYRWKKDD</sequence>
<dbReference type="SMART" id="SM00465">
    <property type="entry name" value="GIYc"/>
    <property type="match status" value="1"/>
</dbReference>
<dbReference type="GO" id="GO:0004519">
    <property type="term" value="F:endonuclease activity"/>
    <property type="evidence" value="ECO:0007669"/>
    <property type="project" value="InterPro"/>
</dbReference>
<dbReference type="CDD" id="cd10443">
    <property type="entry name" value="GIY-YIG_HE_Tlr8p_PBC-V_like"/>
    <property type="match status" value="1"/>
</dbReference>
<dbReference type="InterPro" id="IPR006350">
    <property type="entry name" value="Intron_endoG1"/>
</dbReference>
<dbReference type="InterPro" id="IPR010896">
    <property type="entry name" value="NUMOD1"/>
</dbReference>
<dbReference type="AlphaFoldDB" id="A0A6C0IRK5"/>
<organism evidence="2">
    <name type="scientific">viral metagenome</name>
    <dbReference type="NCBI Taxonomy" id="1070528"/>
    <lineage>
        <taxon>unclassified sequences</taxon>
        <taxon>metagenomes</taxon>
        <taxon>organismal metagenomes</taxon>
    </lineage>
</organism>
<dbReference type="Pfam" id="PF01541">
    <property type="entry name" value="GIY-YIG"/>
    <property type="match status" value="1"/>
</dbReference>
<dbReference type="Gene3D" id="1.10.10.10">
    <property type="entry name" value="Winged helix-like DNA-binding domain superfamily/Winged helix DNA-binding domain"/>
    <property type="match status" value="1"/>
</dbReference>
<dbReference type="SUPFAM" id="SSF82771">
    <property type="entry name" value="GIY-YIG endonuclease"/>
    <property type="match status" value="1"/>
</dbReference>